<dbReference type="SUPFAM" id="SSF101874">
    <property type="entry name" value="YceI-like"/>
    <property type="match status" value="1"/>
</dbReference>
<dbReference type="PANTHER" id="PTHR34406:SF1">
    <property type="entry name" value="PROTEIN YCEI"/>
    <property type="match status" value="1"/>
</dbReference>
<dbReference type="SMART" id="SM00867">
    <property type="entry name" value="YceI"/>
    <property type="match status" value="1"/>
</dbReference>
<dbReference type="PANTHER" id="PTHR34406">
    <property type="entry name" value="PROTEIN YCEI"/>
    <property type="match status" value="1"/>
</dbReference>
<reference evidence="3" key="1">
    <citation type="submission" date="2022-10" db="EMBL/GenBank/DDBJ databases">
        <title>The complete genomes of actinobacterial strains from the NBC collection.</title>
        <authorList>
            <person name="Joergensen T.S."/>
            <person name="Alvarez Arevalo M."/>
            <person name="Sterndorff E.B."/>
            <person name="Faurdal D."/>
            <person name="Vuksanovic O."/>
            <person name="Mourched A.-S."/>
            <person name="Charusanti P."/>
            <person name="Shaw S."/>
            <person name="Blin K."/>
            <person name="Weber T."/>
        </authorList>
    </citation>
    <scope>NUCLEOTIDE SEQUENCE</scope>
    <source>
        <strain evidence="3">NBC_01401</strain>
    </source>
</reference>
<gene>
    <name evidence="3" type="ORF">OG626_35415</name>
</gene>
<feature type="domain" description="Lipid/polyisoprenoid-binding YceI-like" evidence="2">
    <location>
        <begin position="9"/>
        <end position="168"/>
    </location>
</feature>
<dbReference type="InterPro" id="IPR036761">
    <property type="entry name" value="TTHA0802/YceI-like_sf"/>
</dbReference>
<protein>
    <submittedName>
        <fullName evidence="3">YceI family protein</fullName>
    </submittedName>
</protein>
<evidence type="ECO:0000259" key="2">
    <source>
        <dbReference type="SMART" id="SM00867"/>
    </source>
</evidence>
<dbReference type="AlphaFoldDB" id="A0AAU3H6U3"/>
<comment type="similarity">
    <text evidence="1">Belongs to the UPF0312 family.</text>
</comment>
<evidence type="ECO:0000313" key="3">
    <source>
        <dbReference type="EMBL" id="WTY99822.1"/>
    </source>
</evidence>
<organism evidence="3">
    <name type="scientific">Streptomyces sp. NBC_01401</name>
    <dbReference type="NCBI Taxonomy" id="2903854"/>
    <lineage>
        <taxon>Bacteria</taxon>
        <taxon>Bacillati</taxon>
        <taxon>Actinomycetota</taxon>
        <taxon>Actinomycetes</taxon>
        <taxon>Kitasatosporales</taxon>
        <taxon>Streptomycetaceae</taxon>
        <taxon>Streptomyces</taxon>
    </lineage>
</organism>
<proteinExistence type="inferred from homology"/>
<dbReference type="Gene3D" id="2.40.128.110">
    <property type="entry name" value="Lipid/polyisoprenoid-binding, YceI-like"/>
    <property type="match status" value="1"/>
</dbReference>
<accession>A0AAU3H6U3</accession>
<name>A0AAU3H6U3_9ACTN</name>
<dbReference type="EMBL" id="CP109535">
    <property type="protein sequence ID" value="WTY99822.1"/>
    <property type="molecule type" value="Genomic_DNA"/>
</dbReference>
<dbReference type="Pfam" id="PF04264">
    <property type="entry name" value="YceI"/>
    <property type="match status" value="1"/>
</dbReference>
<sequence>MPSTVDPGTFLLDPTASTVEVRHKTMWGLVTVKGAFASVAGKGEVHPDGTASGTVTLDARSLDTGNAKRDTHLRSDHFFAADSFPDLTFDVKAASPRGDGNTVTVEGTLTVRDITRPQPVSATVTGSDPRSVSLTTEFTVDRADFGMTFNQMGMVRGQATIRATLRFVRADG</sequence>
<evidence type="ECO:0000256" key="1">
    <source>
        <dbReference type="ARBA" id="ARBA00008812"/>
    </source>
</evidence>
<dbReference type="InterPro" id="IPR007372">
    <property type="entry name" value="Lipid/polyisoprenoid-bd_YceI"/>
</dbReference>